<dbReference type="EMBL" id="LN483167">
    <property type="protein sequence ID" value="CDZ96816.1"/>
    <property type="molecule type" value="Genomic_DNA"/>
</dbReference>
<evidence type="ECO:0000256" key="2">
    <source>
        <dbReference type="SAM" id="MobiDB-lite"/>
    </source>
</evidence>
<protein>
    <submittedName>
        <fullName evidence="3">Actin-related protein-Arp4p/Act3p</fullName>
    </submittedName>
</protein>
<accession>A0A0F7SEI6</accession>
<name>A0A0F7SEI6_PHARH</name>
<reference evidence="3" key="1">
    <citation type="submission" date="2014-08" db="EMBL/GenBank/DDBJ databases">
        <authorList>
            <person name="Sharma Rahul"/>
            <person name="Thines Marco"/>
        </authorList>
    </citation>
    <scope>NUCLEOTIDE SEQUENCE</scope>
</reference>
<dbReference type="CDD" id="cd13395">
    <property type="entry name" value="ASKHA_NBD_Arp4_ACTL6-like"/>
    <property type="match status" value="1"/>
</dbReference>
<dbReference type="AlphaFoldDB" id="A0A0F7SEI6"/>
<organism evidence="3">
    <name type="scientific">Phaffia rhodozyma</name>
    <name type="common">Yeast</name>
    <name type="synonym">Xanthophyllomyces dendrorhous</name>
    <dbReference type="NCBI Taxonomy" id="264483"/>
    <lineage>
        <taxon>Eukaryota</taxon>
        <taxon>Fungi</taxon>
        <taxon>Dikarya</taxon>
        <taxon>Basidiomycota</taxon>
        <taxon>Agaricomycotina</taxon>
        <taxon>Tremellomycetes</taxon>
        <taxon>Cystofilobasidiales</taxon>
        <taxon>Mrakiaceae</taxon>
        <taxon>Phaffia</taxon>
    </lineage>
</organism>
<dbReference type="PANTHER" id="PTHR11937">
    <property type="entry name" value="ACTIN"/>
    <property type="match status" value="1"/>
</dbReference>
<dbReference type="InterPro" id="IPR004000">
    <property type="entry name" value="Actin"/>
</dbReference>
<dbReference type="Gene3D" id="3.30.420.40">
    <property type="match status" value="3"/>
</dbReference>
<dbReference type="FunFam" id="3.30.420.40:FF:000058">
    <property type="entry name" value="Putative actin-related protein 5"/>
    <property type="match status" value="1"/>
</dbReference>
<dbReference type="Pfam" id="PF00022">
    <property type="entry name" value="Actin"/>
    <property type="match status" value="1"/>
</dbReference>
<dbReference type="Gene3D" id="3.90.640.10">
    <property type="entry name" value="Actin, Chain A, domain 4"/>
    <property type="match status" value="1"/>
</dbReference>
<evidence type="ECO:0000313" key="3">
    <source>
        <dbReference type="EMBL" id="CDZ96816.1"/>
    </source>
</evidence>
<sequence>MVVYGGVDAYKKLTFSALVFDIGSHTTRAGYAGEDTPKCVIPTAHGYLDVDGTSSASTIKDGDTTMDDDTLPTSVQTESKDGRVRKYFVGEDGANVWRAGMEVGTLMGDGIIQDPSSLPPLLSHALHSRLRVNPEDHPLLSTEAAWNPTSNREIMAELVFEQENVPAWFTACSGVLSSFAAGKPTSLVVDVGNDLVSITPVLEGYVLKGGTRRQPLAMALLHSQIKSYLQKPNPARSFPLSLTPFQLMKTRTPVPAGQAPRFTTKQDRLADGKTTASWQEYAENKVVENWRESCVNVYETPYEERYVAQRAPRPYEFPDGFNASYGSERYKFGEALFNPQFIDRSVVPPSCLRHTTNTAHSRSIDQVISIAQLAHEAVMACDVDVRAALLSNVVVAGGGSLLAGFTDRFNYELGVLLPGQKIRIHASGHATERRFSSWLGGSVLASLGTFHQLWISKEEWLESGPKIIAQKCK</sequence>
<feature type="region of interest" description="Disordered" evidence="2">
    <location>
        <begin position="54"/>
        <end position="75"/>
    </location>
</feature>
<comment type="similarity">
    <text evidence="1">Belongs to the actin family.</text>
</comment>
<evidence type="ECO:0000256" key="1">
    <source>
        <dbReference type="RuleBase" id="RU000487"/>
    </source>
</evidence>
<dbReference type="SMART" id="SM00268">
    <property type="entry name" value="ACTIN"/>
    <property type="match status" value="1"/>
</dbReference>
<dbReference type="InterPro" id="IPR043129">
    <property type="entry name" value="ATPase_NBD"/>
</dbReference>
<dbReference type="SUPFAM" id="SSF53067">
    <property type="entry name" value="Actin-like ATPase domain"/>
    <property type="match status" value="2"/>
</dbReference>
<proteinExistence type="inferred from homology"/>